<dbReference type="AlphaFoldDB" id="A0A3M6YH37"/>
<dbReference type="OrthoDB" id="411785at2759"/>
<comment type="similarity">
    <text evidence="1">Belongs to the methyltransferase superfamily.</text>
</comment>
<dbReference type="InterPro" id="IPR013216">
    <property type="entry name" value="Methyltransf_11"/>
</dbReference>
<dbReference type="GO" id="GO:0008757">
    <property type="term" value="F:S-adenosylmethionine-dependent methyltransferase activity"/>
    <property type="evidence" value="ECO:0007669"/>
    <property type="project" value="InterPro"/>
</dbReference>
<evidence type="ECO:0000313" key="5">
    <source>
        <dbReference type="EMBL" id="RMY02366.1"/>
    </source>
</evidence>
<keyword evidence="2" id="KW-0489">Methyltransferase</keyword>
<dbReference type="EMBL" id="QWIL01001517">
    <property type="protein sequence ID" value="RMY02366.1"/>
    <property type="molecule type" value="Genomic_DNA"/>
</dbReference>
<dbReference type="Proteomes" id="UP000271337">
    <property type="component" value="Unassembled WGS sequence"/>
</dbReference>
<evidence type="ECO:0000313" key="6">
    <source>
        <dbReference type="Proteomes" id="UP000271337"/>
    </source>
</evidence>
<dbReference type="InterPro" id="IPR051419">
    <property type="entry name" value="Lys/N-term_MeTrsfase_sf"/>
</dbReference>
<organism evidence="5 6">
    <name type="scientific">Hortaea werneckii</name>
    <name type="common">Black yeast</name>
    <name type="synonym">Cladosporium werneckii</name>
    <dbReference type="NCBI Taxonomy" id="91943"/>
    <lineage>
        <taxon>Eukaryota</taxon>
        <taxon>Fungi</taxon>
        <taxon>Dikarya</taxon>
        <taxon>Ascomycota</taxon>
        <taxon>Pezizomycotina</taxon>
        <taxon>Dothideomycetes</taxon>
        <taxon>Dothideomycetidae</taxon>
        <taxon>Mycosphaerellales</taxon>
        <taxon>Teratosphaeriaceae</taxon>
        <taxon>Hortaea</taxon>
    </lineage>
</organism>
<evidence type="ECO:0000256" key="3">
    <source>
        <dbReference type="ARBA" id="ARBA00022679"/>
    </source>
</evidence>
<dbReference type="PANTHER" id="PTHR12176">
    <property type="entry name" value="SAM-DEPENDENT METHYLTRANSFERASE SUPERFAMILY PROTEIN"/>
    <property type="match status" value="1"/>
</dbReference>
<comment type="caution">
    <text evidence="5">The sequence shown here is derived from an EMBL/GenBank/DDBJ whole genome shotgun (WGS) entry which is preliminary data.</text>
</comment>
<feature type="domain" description="Methyltransferase type 11" evidence="4">
    <location>
        <begin position="61"/>
        <end position="167"/>
    </location>
</feature>
<proteinExistence type="inferred from homology"/>
<sequence length="214" mass="24282">MAPADKDAQALAHAEFWNERYNKSDGSGPTHEWFRSYSDLQPFLGKHLFETFPPAQSPRILHLGAGDSTVPRDLLDYGYTNQICLDFSPVLVKLMDAKALEGLTWVCEDVRNMPNIESRSIDVAFDKGTLDAMIHGSPWDPPDEVKDNTGRYMKEVSRTLKDDGVFLYVTYRQPHFVKPLLNQDKLWDLTTEELSGGGNSFDYYAFVLKKVVEA</sequence>
<dbReference type="Gene3D" id="3.40.50.150">
    <property type="entry name" value="Vaccinia Virus protein VP39"/>
    <property type="match status" value="1"/>
</dbReference>
<dbReference type="InterPro" id="IPR029063">
    <property type="entry name" value="SAM-dependent_MTases_sf"/>
</dbReference>
<name>A0A3M6YH37_HORWE</name>
<dbReference type="Pfam" id="PF08241">
    <property type="entry name" value="Methyltransf_11"/>
    <property type="match status" value="1"/>
</dbReference>
<dbReference type="SUPFAM" id="SSF53335">
    <property type="entry name" value="S-adenosyl-L-methionine-dependent methyltransferases"/>
    <property type="match status" value="1"/>
</dbReference>
<dbReference type="GO" id="GO:0032259">
    <property type="term" value="P:methylation"/>
    <property type="evidence" value="ECO:0007669"/>
    <property type="project" value="UniProtKB-KW"/>
</dbReference>
<evidence type="ECO:0000256" key="1">
    <source>
        <dbReference type="ARBA" id="ARBA00008361"/>
    </source>
</evidence>
<gene>
    <name evidence="5" type="ORF">D0867_11072</name>
</gene>
<dbReference type="PANTHER" id="PTHR12176:SF80">
    <property type="entry name" value="EEF1A LYSINE METHYLTRANSFERASE 4"/>
    <property type="match status" value="1"/>
</dbReference>
<dbReference type="CDD" id="cd02440">
    <property type="entry name" value="AdoMet_MTases"/>
    <property type="match status" value="1"/>
</dbReference>
<accession>A0A3M6YH37</accession>
<evidence type="ECO:0000259" key="4">
    <source>
        <dbReference type="Pfam" id="PF08241"/>
    </source>
</evidence>
<evidence type="ECO:0000256" key="2">
    <source>
        <dbReference type="ARBA" id="ARBA00022603"/>
    </source>
</evidence>
<keyword evidence="3" id="KW-0808">Transferase</keyword>
<protein>
    <recommendedName>
        <fullName evidence="4">Methyltransferase type 11 domain-containing protein</fullName>
    </recommendedName>
</protein>
<reference evidence="5 6" key="1">
    <citation type="journal article" date="2018" name="BMC Genomics">
        <title>Genomic evidence for intraspecific hybridization in a clonal and extremely halotolerant yeast.</title>
        <authorList>
            <person name="Gostincar C."/>
            <person name="Stajich J.E."/>
            <person name="Zupancic J."/>
            <person name="Zalar P."/>
            <person name="Gunde-Cimerman N."/>
        </authorList>
    </citation>
    <scope>NUCLEOTIDE SEQUENCE [LARGE SCALE GENOMIC DNA]</scope>
    <source>
        <strain evidence="5 6">EXF-6669</strain>
    </source>
</reference>